<dbReference type="InterPro" id="IPR011611">
    <property type="entry name" value="PfkB_dom"/>
</dbReference>
<protein>
    <submittedName>
        <fullName evidence="4">Putative sugar kinase YdjH</fullName>
        <ecNumber evidence="4">2.7.1.-</ecNumber>
    </submittedName>
</protein>
<dbReference type="PROSITE" id="PS00584">
    <property type="entry name" value="PFKB_KINASES_2"/>
    <property type="match status" value="1"/>
</dbReference>
<dbReference type="PANTHER" id="PTHR10584">
    <property type="entry name" value="SUGAR KINASE"/>
    <property type="match status" value="1"/>
</dbReference>
<dbReference type="Proteomes" id="UP000485569">
    <property type="component" value="Unassembled WGS sequence"/>
</dbReference>
<name>A0A1V5SN04_9BACT</name>
<dbReference type="SUPFAM" id="SSF53613">
    <property type="entry name" value="Ribokinase-like"/>
    <property type="match status" value="1"/>
</dbReference>
<evidence type="ECO:0000256" key="1">
    <source>
        <dbReference type="ARBA" id="ARBA00022679"/>
    </source>
</evidence>
<dbReference type="Gene3D" id="3.40.1190.20">
    <property type="match status" value="1"/>
</dbReference>
<evidence type="ECO:0000259" key="3">
    <source>
        <dbReference type="Pfam" id="PF00294"/>
    </source>
</evidence>
<evidence type="ECO:0000256" key="2">
    <source>
        <dbReference type="ARBA" id="ARBA00022777"/>
    </source>
</evidence>
<evidence type="ECO:0000313" key="4">
    <source>
        <dbReference type="EMBL" id="OQA55694.1"/>
    </source>
</evidence>
<keyword evidence="1 4" id="KW-0808">Transferase</keyword>
<comment type="caution">
    <text evidence="4">The sequence shown here is derived from an EMBL/GenBank/DDBJ whole genome shotgun (WGS) entry which is preliminary data.</text>
</comment>
<gene>
    <name evidence="4" type="primary">ydjH_3</name>
    <name evidence="4" type="ORF">BWY41_01602</name>
</gene>
<sequence length="313" mass="34967">MKKVFVGGNISLDLVLGEIDTFPGWGVELLIPGYTMRPGGQSSNAVMALGSLKVPVYVIGTVGVDNVGQDIRNSYEKWGVNSDFLFELPNIATGLSVALTNRTTHERTFLTELGAQKKFSHIHLDKVYSHIQDGDYLLICGYFLSNSLRNDNFVHFLHKIKKEKPKTILLLDTGWPPEGWTNQVKNEILKLLPCFDYFLPNEIEVAHLTNDQPTEIFNTWSGTLVVKTGKDGSRVMTCDEVYHIPTIQVEVKDTIGAGDYFNAGFIWGLWKGFDLLQSTRVANIIASLNISLDAQRSKLANPTDVDKVLEKFD</sequence>
<organism evidence="4">
    <name type="scientific">Candidatus Atribacter allofermentans</name>
    <dbReference type="NCBI Taxonomy" id="1852833"/>
    <lineage>
        <taxon>Bacteria</taxon>
        <taxon>Pseudomonadati</taxon>
        <taxon>Atribacterota</taxon>
        <taxon>Atribacteria</taxon>
        <taxon>Atribacterales</taxon>
        <taxon>Atribacteraceae</taxon>
        <taxon>Atribacter</taxon>
    </lineage>
</organism>
<keyword evidence="2 4" id="KW-0418">Kinase</keyword>
<reference evidence="4" key="1">
    <citation type="submission" date="2017-02" db="EMBL/GenBank/DDBJ databases">
        <title>Delving into the versatile metabolic prowess of the omnipresent phylum Bacteroidetes.</title>
        <authorList>
            <person name="Nobu M.K."/>
            <person name="Mei R."/>
            <person name="Narihiro T."/>
            <person name="Kuroda K."/>
            <person name="Liu W.-T."/>
        </authorList>
    </citation>
    <scope>NUCLEOTIDE SEQUENCE</scope>
    <source>
        <strain evidence="4">ADurb.Bin276</strain>
    </source>
</reference>
<accession>A0A1V5SN04</accession>
<dbReference type="EMBL" id="MWBQ01000145">
    <property type="protein sequence ID" value="OQA55694.1"/>
    <property type="molecule type" value="Genomic_DNA"/>
</dbReference>
<dbReference type="PANTHER" id="PTHR10584:SF166">
    <property type="entry name" value="RIBOKINASE"/>
    <property type="match status" value="1"/>
</dbReference>
<dbReference type="EC" id="2.7.1.-" evidence="4"/>
<dbReference type="InterPro" id="IPR029056">
    <property type="entry name" value="Ribokinase-like"/>
</dbReference>
<proteinExistence type="predicted"/>
<dbReference type="AlphaFoldDB" id="A0A1V5SN04"/>
<dbReference type="GO" id="GO:0016301">
    <property type="term" value="F:kinase activity"/>
    <property type="evidence" value="ECO:0007669"/>
    <property type="project" value="UniProtKB-KW"/>
</dbReference>
<dbReference type="Pfam" id="PF00294">
    <property type="entry name" value="PfkB"/>
    <property type="match status" value="1"/>
</dbReference>
<dbReference type="InterPro" id="IPR002173">
    <property type="entry name" value="Carboh/pur_kinase_PfkB_CS"/>
</dbReference>
<feature type="domain" description="Carbohydrate kinase PfkB" evidence="3">
    <location>
        <begin position="30"/>
        <end position="291"/>
    </location>
</feature>